<dbReference type="EC" id="3.1.3.80" evidence="3"/>
<dbReference type="Gene3D" id="3.40.50.1240">
    <property type="entry name" value="Phosphoglycerate mutase-like"/>
    <property type="match status" value="1"/>
</dbReference>
<evidence type="ECO:0000256" key="12">
    <source>
        <dbReference type="ARBA" id="ARBA00043668"/>
    </source>
</evidence>
<organism evidence="19 20">
    <name type="scientific">Drosophila kikkawai</name>
    <name type="common">Fruit fly</name>
    <dbReference type="NCBI Taxonomy" id="30033"/>
    <lineage>
        <taxon>Eukaryota</taxon>
        <taxon>Metazoa</taxon>
        <taxon>Ecdysozoa</taxon>
        <taxon>Arthropoda</taxon>
        <taxon>Hexapoda</taxon>
        <taxon>Insecta</taxon>
        <taxon>Pterygota</taxon>
        <taxon>Neoptera</taxon>
        <taxon>Endopterygota</taxon>
        <taxon>Diptera</taxon>
        <taxon>Brachycera</taxon>
        <taxon>Muscomorpha</taxon>
        <taxon>Ephydroidea</taxon>
        <taxon>Drosophilidae</taxon>
        <taxon>Drosophila</taxon>
        <taxon>Sophophora</taxon>
    </lineage>
</organism>
<feature type="disulfide bond" evidence="16">
    <location>
        <begin position="411"/>
        <end position="416"/>
    </location>
</feature>
<comment type="catalytic activity">
    <reaction evidence="12">
        <text>1D-myo-inositol 1,2,5,6-tetrakisphosphate + H2O = 1D-myo-inositol 1,2,6-trisphosphate + phosphate</text>
        <dbReference type="Rhea" id="RHEA:77119"/>
        <dbReference type="ChEBI" id="CHEBI:15377"/>
        <dbReference type="ChEBI" id="CHEBI:43474"/>
        <dbReference type="ChEBI" id="CHEBI:195535"/>
        <dbReference type="ChEBI" id="CHEBI:195537"/>
        <dbReference type="EC" id="3.1.3.62"/>
    </reaction>
    <physiologicalReaction direction="left-to-right" evidence="12">
        <dbReference type="Rhea" id="RHEA:77120"/>
    </physiologicalReaction>
</comment>
<comment type="catalytic activity">
    <reaction evidence="13">
        <text>1D-myo-inositol 1,2,4,5,6-pentakisphosphate + H2O = 1D-myo-inositol 1,2,5,6-tetrakisphosphate + phosphate</text>
        <dbReference type="Rhea" id="RHEA:77115"/>
        <dbReference type="ChEBI" id="CHEBI:15377"/>
        <dbReference type="ChEBI" id="CHEBI:43474"/>
        <dbReference type="ChEBI" id="CHEBI:57798"/>
        <dbReference type="ChEBI" id="CHEBI:195535"/>
        <dbReference type="EC" id="3.1.3.62"/>
    </reaction>
    <physiologicalReaction direction="left-to-right" evidence="13">
        <dbReference type="Rhea" id="RHEA:77116"/>
    </physiologicalReaction>
</comment>
<reference evidence="20" key="1">
    <citation type="submission" date="2025-08" db="UniProtKB">
        <authorList>
            <consortium name="RefSeq"/>
        </authorList>
    </citation>
    <scope>IDENTIFICATION</scope>
    <source>
        <strain evidence="20">14028-0561.14</strain>
        <tissue evidence="20">Whole fly</tissue>
    </source>
</reference>
<sequence length="467" mass="53549">MRLLLLLLPLVALVRGDDYCFGQDTSRLQTRQFSSKTAYQIVKGSDIDRQYLVPGCEPKKMWIFHRHGTRLPKKSMINNAARAAELRDLIVNNYKVAKTKPDTDALCSTDLLALQMWRWNASITPDQEEFLTSQGYDDLRGTAKLYQRYYPGVLPKEYNDTYYQFRHTDTQRTRESFRAFAEALFGSDNAAHPVEIPKEDLLLRPYDYCQSYKDLNYKGEGSEYEKYQKASLWTNTLKDISTRLGFQYTLEEEDIKLMYDMCRYEQAWQVDRSSAWCTAFLPEQVSVFEYAEDLKYYWGSGYGFPENGRLNCRLVQDLLTHLNNPTSPHVVAHFGHSTGLLTLLTALGMRKDDIPLRADNSDSQSSRRWKSSLIDPFAGNFVAVKYNCPAQLDQEQVVFFLNQDAVQLDWCSVGLCKWSDVLEKYKTISEADCGEYYCRTGGAPSLGSGLPGLLATAFAAILVYLMH</sequence>
<dbReference type="FunFam" id="3.40.50.1240:FF:000014">
    <property type="entry name" value="Multiple inositol polyphosphate phosphatase 1"/>
    <property type="match status" value="1"/>
</dbReference>
<keyword evidence="6" id="KW-1003">Cell membrane</keyword>
<keyword evidence="19" id="KW-1185">Reference proteome</keyword>
<feature type="disulfide bond" evidence="16">
    <location>
        <begin position="262"/>
        <end position="277"/>
    </location>
</feature>
<evidence type="ECO:0000256" key="7">
    <source>
        <dbReference type="ARBA" id="ARBA00022729"/>
    </source>
</evidence>
<dbReference type="GO" id="GO:0052745">
    <property type="term" value="F:inositol phosphate phosphatase activity"/>
    <property type="evidence" value="ECO:0007669"/>
    <property type="project" value="TreeGrafter"/>
</dbReference>
<name>A0A6P4IEI4_DROKI</name>
<evidence type="ECO:0000256" key="9">
    <source>
        <dbReference type="ARBA" id="ARBA00023136"/>
    </source>
</evidence>
<evidence type="ECO:0000256" key="2">
    <source>
        <dbReference type="ARBA" id="ARBA00008422"/>
    </source>
</evidence>
<keyword evidence="17" id="KW-0812">Transmembrane</keyword>
<evidence type="ECO:0000256" key="18">
    <source>
        <dbReference type="SAM" id="SignalP"/>
    </source>
</evidence>
<dbReference type="GO" id="GO:0003993">
    <property type="term" value="F:acid phosphatase activity"/>
    <property type="evidence" value="ECO:0007669"/>
    <property type="project" value="TreeGrafter"/>
</dbReference>
<keyword evidence="7 18" id="KW-0732">Signal</keyword>
<dbReference type="PANTHER" id="PTHR20963">
    <property type="entry name" value="MULTIPLE INOSITOL POLYPHOSPHATE PHOSPHATASE-RELATED"/>
    <property type="match status" value="1"/>
</dbReference>
<dbReference type="OrthoDB" id="6509975at2759"/>
<dbReference type="GO" id="GO:0034417">
    <property type="term" value="F:bisphosphoglycerate 3-phosphatase activity"/>
    <property type="evidence" value="ECO:0007669"/>
    <property type="project" value="UniProtKB-EC"/>
</dbReference>
<dbReference type="AlphaFoldDB" id="A0A6P4IEI4"/>
<evidence type="ECO:0000313" key="20">
    <source>
        <dbReference type="RefSeq" id="XP_017021226.1"/>
    </source>
</evidence>
<comment type="catalytic activity">
    <reaction evidence="15">
        <text>(2R)-2,3-bisphosphoglycerate + H2O = (2R)-2-phosphoglycerate + phosphate</text>
        <dbReference type="Rhea" id="RHEA:27381"/>
        <dbReference type="ChEBI" id="CHEBI:15377"/>
        <dbReference type="ChEBI" id="CHEBI:43474"/>
        <dbReference type="ChEBI" id="CHEBI:58248"/>
        <dbReference type="ChEBI" id="CHEBI:58289"/>
        <dbReference type="EC" id="3.1.3.80"/>
    </reaction>
    <physiologicalReaction direction="left-to-right" evidence="15">
        <dbReference type="Rhea" id="RHEA:27382"/>
    </physiologicalReaction>
</comment>
<dbReference type="PANTHER" id="PTHR20963:SF8">
    <property type="entry name" value="MULTIPLE INOSITOL POLYPHOSPHATE PHOSPHATASE 1"/>
    <property type="match status" value="1"/>
</dbReference>
<dbReference type="RefSeq" id="XP_017021226.1">
    <property type="nucleotide sequence ID" value="XM_017165737.2"/>
</dbReference>
<feature type="disulfide bond" evidence="16">
    <location>
        <begin position="56"/>
        <end position="388"/>
    </location>
</feature>
<comment type="subcellular location">
    <subcellularLocation>
        <location evidence="1">Cell membrane</location>
    </subcellularLocation>
</comment>
<evidence type="ECO:0000256" key="16">
    <source>
        <dbReference type="PIRSR" id="PIRSR000894-2"/>
    </source>
</evidence>
<dbReference type="Proteomes" id="UP001652661">
    <property type="component" value="Chromosome 3L"/>
</dbReference>
<evidence type="ECO:0000256" key="4">
    <source>
        <dbReference type="ARBA" id="ARBA00013040"/>
    </source>
</evidence>
<comment type="catalytic activity">
    <reaction evidence="14">
        <text>1D-myo-inositol hexakisphosphate + H2O = 1D-myo-inositol 1,2,4,5,6-pentakisphosphate + phosphate</text>
        <dbReference type="Rhea" id="RHEA:16989"/>
        <dbReference type="ChEBI" id="CHEBI:15377"/>
        <dbReference type="ChEBI" id="CHEBI:43474"/>
        <dbReference type="ChEBI" id="CHEBI:57798"/>
        <dbReference type="ChEBI" id="CHEBI:58130"/>
        <dbReference type="EC" id="3.1.3.62"/>
    </reaction>
    <physiologicalReaction direction="left-to-right" evidence="14">
        <dbReference type="Rhea" id="RHEA:16990"/>
    </physiologicalReaction>
</comment>
<dbReference type="Pfam" id="PF00328">
    <property type="entry name" value="His_Phos_2"/>
    <property type="match status" value="1"/>
</dbReference>
<feature type="transmembrane region" description="Helical" evidence="17">
    <location>
        <begin position="446"/>
        <end position="466"/>
    </location>
</feature>
<evidence type="ECO:0000256" key="5">
    <source>
        <dbReference type="ARBA" id="ARBA00018097"/>
    </source>
</evidence>
<feature type="signal peptide" evidence="18">
    <location>
        <begin position="1"/>
        <end position="16"/>
    </location>
</feature>
<dbReference type="CDD" id="cd07061">
    <property type="entry name" value="HP_HAP_like"/>
    <property type="match status" value="1"/>
</dbReference>
<dbReference type="GO" id="GO:0005886">
    <property type="term" value="C:plasma membrane"/>
    <property type="evidence" value="ECO:0007669"/>
    <property type="project" value="UniProtKB-SubCell"/>
</dbReference>
<evidence type="ECO:0000256" key="11">
    <source>
        <dbReference type="ARBA" id="ARBA00031642"/>
    </source>
</evidence>
<accession>A0A6P4IEI4</accession>
<proteinExistence type="inferred from homology"/>
<keyword evidence="10" id="KW-0325">Glycoprotein</keyword>
<dbReference type="PIRSF" id="PIRSF000894">
    <property type="entry name" value="Acid_phosphatase"/>
    <property type="match status" value="1"/>
</dbReference>
<dbReference type="InterPro" id="IPR016274">
    <property type="entry name" value="Histidine_acid_Pase_euk"/>
</dbReference>
<dbReference type="SUPFAM" id="SSF53254">
    <property type="entry name" value="Phosphoglycerate mutase-like"/>
    <property type="match status" value="1"/>
</dbReference>
<gene>
    <name evidence="20" type="primary">Mipp1</name>
</gene>
<evidence type="ECO:0000256" key="8">
    <source>
        <dbReference type="ARBA" id="ARBA00022801"/>
    </source>
</evidence>
<dbReference type="OMA" id="SLHSPWC"/>
<dbReference type="EC" id="3.1.3.62" evidence="4"/>
<evidence type="ECO:0000256" key="13">
    <source>
        <dbReference type="ARBA" id="ARBA00043671"/>
    </source>
</evidence>
<protein>
    <recommendedName>
        <fullName evidence="5">Multiple inositol polyphosphate phosphatase 1</fullName>
        <ecNumber evidence="4">3.1.3.62</ecNumber>
        <ecNumber evidence="3">3.1.3.80</ecNumber>
    </recommendedName>
    <alternativeName>
        <fullName evidence="11">2,3-bisphosphoglycerate 3-phosphatase</fullName>
    </alternativeName>
</protein>
<evidence type="ECO:0000256" key="17">
    <source>
        <dbReference type="SAM" id="Phobius"/>
    </source>
</evidence>
<evidence type="ECO:0000256" key="3">
    <source>
        <dbReference type="ARBA" id="ARBA00012976"/>
    </source>
</evidence>
<dbReference type="InterPro" id="IPR000560">
    <property type="entry name" value="His_Pase_clade-2"/>
</dbReference>
<keyword evidence="16" id="KW-1015">Disulfide bond</keyword>
<feature type="chain" id="PRO_5028212958" description="Multiple inositol polyphosphate phosphatase 1" evidence="18">
    <location>
        <begin position="17"/>
        <end position="467"/>
    </location>
</feature>
<evidence type="ECO:0000256" key="14">
    <source>
        <dbReference type="ARBA" id="ARBA00043691"/>
    </source>
</evidence>
<keyword evidence="17" id="KW-1133">Transmembrane helix</keyword>
<evidence type="ECO:0000256" key="1">
    <source>
        <dbReference type="ARBA" id="ARBA00004236"/>
    </source>
</evidence>
<evidence type="ECO:0000256" key="10">
    <source>
        <dbReference type="ARBA" id="ARBA00023180"/>
    </source>
</evidence>
<evidence type="ECO:0000313" key="19">
    <source>
        <dbReference type="Proteomes" id="UP001652661"/>
    </source>
</evidence>
<evidence type="ECO:0000256" key="15">
    <source>
        <dbReference type="ARBA" id="ARBA00043832"/>
    </source>
</evidence>
<keyword evidence="8" id="KW-0378">Hydrolase</keyword>
<comment type="similarity">
    <text evidence="2">Belongs to the histidine acid phosphatase family. MINPP1 subfamily.</text>
</comment>
<keyword evidence="9 17" id="KW-0472">Membrane</keyword>
<dbReference type="InterPro" id="IPR029033">
    <property type="entry name" value="His_PPase_superfam"/>
</dbReference>
<evidence type="ECO:0000256" key="6">
    <source>
        <dbReference type="ARBA" id="ARBA00022475"/>
    </source>
</evidence>